<dbReference type="PANTHER" id="PTHR43547:SF2">
    <property type="entry name" value="HYBRID SIGNAL TRANSDUCTION HISTIDINE KINASE C"/>
    <property type="match status" value="1"/>
</dbReference>
<dbReference type="InterPro" id="IPR036890">
    <property type="entry name" value="HATPase_C_sf"/>
</dbReference>
<dbReference type="InterPro" id="IPR018060">
    <property type="entry name" value="HTH_AraC"/>
</dbReference>
<gene>
    <name evidence="10" type="ORF">FLP_13175</name>
</gene>
<feature type="domain" description="Response regulatory" evidence="9">
    <location>
        <begin position="1087"/>
        <end position="1202"/>
    </location>
</feature>
<dbReference type="InterPro" id="IPR013783">
    <property type="entry name" value="Ig-like_fold"/>
</dbReference>
<dbReference type="SUPFAM" id="SSF47384">
    <property type="entry name" value="Homodimeric domain of signal transducing histidine kinase"/>
    <property type="match status" value="1"/>
</dbReference>
<dbReference type="SUPFAM" id="SSF46689">
    <property type="entry name" value="Homeodomain-like"/>
    <property type="match status" value="1"/>
</dbReference>
<dbReference type="InterPro" id="IPR004358">
    <property type="entry name" value="Sig_transdc_His_kin-like_C"/>
</dbReference>
<dbReference type="SUPFAM" id="SSF63829">
    <property type="entry name" value="Calcium-dependent phosphotriesterase"/>
    <property type="match status" value="2"/>
</dbReference>
<keyword evidence="11" id="KW-1185">Reference proteome</keyword>
<dbReference type="PROSITE" id="PS50110">
    <property type="entry name" value="RESPONSE_REGULATORY"/>
    <property type="match status" value="1"/>
</dbReference>
<dbReference type="SUPFAM" id="SSF55874">
    <property type="entry name" value="ATPase domain of HSP90 chaperone/DNA topoisomerase II/histidine kinase"/>
    <property type="match status" value="1"/>
</dbReference>
<name>A0ABX2XI33_9FLAO</name>
<evidence type="ECO:0000259" key="8">
    <source>
        <dbReference type="PROSITE" id="PS50109"/>
    </source>
</evidence>
<keyword evidence="5" id="KW-0804">Transcription</keyword>
<dbReference type="CDD" id="cd00082">
    <property type="entry name" value="HisKA"/>
    <property type="match status" value="1"/>
</dbReference>
<evidence type="ECO:0000256" key="6">
    <source>
        <dbReference type="PROSITE-ProRule" id="PRU00169"/>
    </source>
</evidence>
<evidence type="ECO:0000313" key="10">
    <source>
        <dbReference type="EMBL" id="OCB73628.1"/>
    </source>
</evidence>
<dbReference type="SUPFAM" id="SSF52172">
    <property type="entry name" value="CheY-like"/>
    <property type="match status" value="1"/>
</dbReference>
<dbReference type="InterPro" id="IPR036097">
    <property type="entry name" value="HisK_dim/P_sf"/>
</dbReference>
<protein>
    <recommendedName>
        <fullName evidence="2">histidine kinase</fullName>
        <ecNumber evidence="2">2.7.13.3</ecNumber>
    </recommendedName>
</protein>
<dbReference type="SMART" id="SM00388">
    <property type="entry name" value="HisKA"/>
    <property type="match status" value="1"/>
</dbReference>
<dbReference type="InterPro" id="IPR015943">
    <property type="entry name" value="WD40/YVTN_repeat-like_dom_sf"/>
</dbReference>
<dbReference type="Pfam" id="PF00512">
    <property type="entry name" value="HisKA"/>
    <property type="match status" value="1"/>
</dbReference>
<dbReference type="Proteomes" id="UP000093343">
    <property type="component" value="Unassembled WGS sequence"/>
</dbReference>
<dbReference type="InterPro" id="IPR009057">
    <property type="entry name" value="Homeodomain-like_sf"/>
</dbReference>
<reference evidence="11" key="1">
    <citation type="submission" date="2016-03" db="EMBL/GenBank/DDBJ databases">
        <title>Draft genome sequence of Paenibacillus glacialis DSM 22343.</title>
        <authorList>
            <person name="Shin S.-K."/>
            <person name="Yi H."/>
        </authorList>
    </citation>
    <scope>NUCLEOTIDE SEQUENCE [LARGE SCALE GENOMIC DNA]</scope>
    <source>
        <strain evidence="11">CCUG 60099</strain>
    </source>
</reference>
<dbReference type="Pfam" id="PF02518">
    <property type="entry name" value="HATPase_c"/>
    <property type="match status" value="1"/>
</dbReference>
<dbReference type="PANTHER" id="PTHR43547">
    <property type="entry name" value="TWO-COMPONENT HISTIDINE KINASE"/>
    <property type="match status" value="1"/>
</dbReference>
<dbReference type="EMBL" id="LVEN01000027">
    <property type="protein sequence ID" value="OCB73628.1"/>
    <property type="molecule type" value="Genomic_DNA"/>
</dbReference>
<dbReference type="InterPro" id="IPR011123">
    <property type="entry name" value="Y_Y_Y"/>
</dbReference>
<dbReference type="PROSITE" id="PS50109">
    <property type="entry name" value="HIS_KIN"/>
    <property type="match status" value="1"/>
</dbReference>
<evidence type="ECO:0000256" key="5">
    <source>
        <dbReference type="ARBA" id="ARBA00023163"/>
    </source>
</evidence>
<feature type="domain" description="HTH araC/xylS-type" evidence="7">
    <location>
        <begin position="1234"/>
        <end position="1332"/>
    </location>
</feature>
<dbReference type="SMART" id="SM00342">
    <property type="entry name" value="HTH_ARAC"/>
    <property type="match status" value="1"/>
</dbReference>
<evidence type="ECO:0000256" key="2">
    <source>
        <dbReference type="ARBA" id="ARBA00012438"/>
    </source>
</evidence>
<evidence type="ECO:0000256" key="1">
    <source>
        <dbReference type="ARBA" id="ARBA00000085"/>
    </source>
</evidence>
<comment type="catalytic activity">
    <reaction evidence="1">
        <text>ATP + protein L-histidine = ADP + protein N-phospho-L-histidine.</text>
        <dbReference type="EC" id="2.7.13.3"/>
    </reaction>
</comment>
<accession>A0ABX2XI33</accession>
<evidence type="ECO:0000256" key="4">
    <source>
        <dbReference type="ARBA" id="ARBA00023015"/>
    </source>
</evidence>
<dbReference type="InterPro" id="IPR011006">
    <property type="entry name" value="CheY-like_superfamily"/>
</dbReference>
<dbReference type="SUPFAM" id="SSF101908">
    <property type="entry name" value="Putative isomerase YbhE"/>
    <property type="match status" value="1"/>
</dbReference>
<dbReference type="CDD" id="cd17574">
    <property type="entry name" value="REC_OmpR"/>
    <property type="match status" value="1"/>
</dbReference>
<comment type="caution">
    <text evidence="10">The sequence shown here is derived from an EMBL/GenBank/DDBJ whole genome shotgun (WGS) entry which is preliminary data.</text>
</comment>
<organism evidence="10 11">
    <name type="scientific">Flavobacterium piscis</name>
    <dbReference type="NCBI Taxonomy" id="1114874"/>
    <lineage>
        <taxon>Bacteria</taxon>
        <taxon>Pseudomonadati</taxon>
        <taxon>Bacteroidota</taxon>
        <taxon>Flavobacteriia</taxon>
        <taxon>Flavobacteriales</taxon>
        <taxon>Flavobacteriaceae</taxon>
        <taxon>Flavobacterium</taxon>
    </lineage>
</organism>
<feature type="domain" description="Histidine kinase" evidence="8">
    <location>
        <begin position="853"/>
        <end position="1070"/>
    </location>
</feature>
<sequence length="1332" mass="152034">MAKLLFKFLWRVLRNGNSILRPSFQGYLFFCVLFFSLSSKVFSQDLLFSPIENRHQLNEEKIRNFIELQDGRIGVFTVGMLNLYDGADFKTIEMNDDNSAPLISYRGFHHSYVENNRIWFKHKGKISLINVAKERSEADPIQKLRILGFKGTPVDLFVDEKKDIWVVNDLGALLCYQQDSKKVVCFLNKIFIKGSPDELLYDLVVHQQKVYLIYKSGLIRCFDRFTAKEIYKVIVVKDALNNFADWNHTTAVGKYLYLVRSGIAKGQLIRYDTQTRQSIVLLEANTYWLNTFAANKNGDFFMSCSKGLWYFRSGSTAGSFYPELNLTEKDKIKTEVSTVLFDYQGGLWIGTLNKGIYYQHPDRSRFKYYQKSNFNLKDNDEFQVNCFEETVDGKLLIGTNKGLYIAELPLSHSKSFKVLLAELHCHSLLKDATGQVWISTNKGLYVLDTNGFIKQYTKQLTISVYQTTKKEIFVCTDTGVFKWNNSFQSFGLSFLMDSPADVFQITQWNHQLIGISFDGPFIMNISGDKIIRPLAKGHKKIPMFSQKSHKYSCILSDSDQDLWLGTYNGLTIWDHKNQKLYELNTDKGLVNNSIKAIVEDVDRSFWVTTSRGLSHIIKKRAASGLTFRIVNYDKFTGVLEYPFTDRAALISSKNGLFIGGIDGMNNLKRNDARDNQYILNPILFNFKLFGKNVKSGQKVNNEIVLKNSITSTDTLKLKHDQNFFSIGFSGLNYINESHTYFRYKLEHIDRNWRSENSASGLGEASYTNIAPGHYNFMVQASSDGLHWPGKKKNLLIIIEPPIWNTILARVLYLLVLCIGISLISKALIKRSAVIRKKQQDYAIERAKSDFITNMSHELRTPLTLIITPLKSLLVKVEDEKIKKELLQISSSSDLLLDTVNQLLDFKKIDNGEEIVHRNFYDNLSFITELCKAYVSIAEEKGIDFIWDIDPQNDDLYLDRQKITRVIINLLSNAFKFTGSGGKVKFSAVIDNKDKALTIVVEDSGIGISKTEIDNIFNRFYQAKNQNGLSSGSGIGLYMVKYYATIHGGSASVTSNPGEGTCFKVLFSVGKESELTSFKEEEESTRKNILIVEDHIIFRSYLVDELKKYYNVIAAHDGEEGLKKAILHVPDLIVTDMMMPQMDGPELSQAVRNNIAVSHIPIIMLTGRSSDEARFEGYNAGIDAYMVKPFDINLLILRINKLLEINEARRKTFSNKKEVQIDALTDNPIDQEFLKRAFQCVVDNLSNADYTVEKFSEDMNMDRTGLYRKLVALTDHSPTNFIRTIRLKKAAELLLDKRLTIADVSDQVGFNSISYFTKCFHDTFGKTPSQSRA</sequence>
<dbReference type="InterPro" id="IPR003661">
    <property type="entry name" value="HisK_dim/P_dom"/>
</dbReference>
<dbReference type="Gene3D" id="1.10.287.130">
    <property type="match status" value="1"/>
</dbReference>
<dbReference type="RefSeq" id="WP_065449949.1">
    <property type="nucleotide sequence ID" value="NZ_LVEN01000027.1"/>
</dbReference>
<dbReference type="Pfam" id="PF12833">
    <property type="entry name" value="HTH_18"/>
    <property type="match status" value="1"/>
</dbReference>
<dbReference type="Gene3D" id="3.40.50.2300">
    <property type="match status" value="1"/>
</dbReference>
<dbReference type="EC" id="2.7.13.3" evidence="2"/>
<dbReference type="PROSITE" id="PS01124">
    <property type="entry name" value="HTH_ARAC_FAMILY_2"/>
    <property type="match status" value="1"/>
</dbReference>
<keyword evidence="3 6" id="KW-0597">Phosphoprotein</keyword>
<evidence type="ECO:0000259" key="9">
    <source>
        <dbReference type="PROSITE" id="PS50110"/>
    </source>
</evidence>
<dbReference type="InterPro" id="IPR003594">
    <property type="entry name" value="HATPase_dom"/>
</dbReference>
<evidence type="ECO:0000256" key="3">
    <source>
        <dbReference type="ARBA" id="ARBA00022553"/>
    </source>
</evidence>
<evidence type="ECO:0000313" key="11">
    <source>
        <dbReference type="Proteomes" id="UP000093343"/>
    </source>
</evidence>
<dbReference type="Gene3D" id="2.60.40.10">
    <property type="entry name" value="Immunoglobulins"/>
    <property type="match status" value="1"/>
</dbReference>
<dbReference type="Gene3D" id="2.130.10.10">
    <property type="entry name" value="YVTN repeat-like/Quinoprotein amine dehydrogenase"/>
    <property type="match status" value="3"/>
</dbReference>
<dbReference type="Pfam" id="PF07495">
    <property type="entry name" value="Y_Y_Y"/>
    <property type="match status" value="1"/>
</dbReference>
<dbReference type="InterPro" id="IPR001789">
    <property type="entry name" value="Sig_transdc_resp-reg_receiver"/>
</dbReference>
<dbReference type="Pfam" id="PF00072">
    <property type="entry name" value="Response_reg"/>
    <property type="match status" value="1"/>
</dbReference>
<dbReference type="Gene3D" id="1.10.10.60">
    <property type="entry name" value="Homeodomain-like"/>
    <property type="match status" value="1"/>
</dbReference>
<dbReference type="PRINTS" id="PR00344">
    <property type="entry name" value="BCTRLSENSOR"/>
</dbReference>
<evidence type="ECO:0000259" key="7">
    <source>
        <dbReference type="PROSITE" id="PS01124"/>
    </source>
</evidence>
<dbReference type="Gene3D" id="3.30.565.10">
    <property type="entry name" value="Histidine kinase-like ATPase, C-terminal domain"/>
    <property type="match status" value="1"/>
</dbReference>
<dbReference type="SMART" id="SM00387">
    <property type="entry name" value="HATPase_c"/>
    <property type="match status" value="1"/>
</dbReference>
<feature type="modified residue" description="4-aspartylphosphate" evidence="6">
    <location>
        <position position="1135"/>
    </location>
</feature>
<keyword evidence="4" id="KW-0805">Transcription regulation</keyword>
<proteinExistence type="predicted"/>
<dbReference type="SMART" id="SM00448">
    <property type="entry name" value="REC"/>
    <property type="match status" value="1"/>
</dbReference>
<dbReference type="InterPro" id="IPR005467">
    <property type="entry name" value="His_kinase_dom"/>
</dbReference>